<dbReference type="RefSeq" id="WP_344509082.1">
    <property type="nucleotide sequence ID" value="NZ_BAAAQD010000021.1"/>
</dbReference>
<dbReference type="InterPro" id="IPR049790">
    <property type="entry name" value="Rv3655c/TadE"/>
</dbReference>
<dbReference type="NCBIfam" id="NF041390">
    <property type="entry name" value="TadE_Rv3655c"/>
    <property type="match status" value="1"/>
</dbReference>
<evidence type="ECO:0000256" key="1">
    <source>
        <dbReference type="SAM" id="Phobius"/>
    </source>
</evidence>
<reference evidence="2 3" key="1">
    <citation type="journal article" date="2019" name="Int. J. Syst. Evol. Microbiol.">
        <title>The Global Catalogue of Microorganisms (GCM) 10K type strain sequencing project: providing services to taxonomists for standard genome sequencing and annotation.</title>
        <authorList>
            <consortium name="The Broad Institute Genomics Platform"/>
            <consortium name="The Broad Institute Genome Sequencing Center for Infectious Disease"/>
            <person name="Wu L."/>
            <person name="Ma J."/>
        </authorList>
    </citation>
    <scope>NUCLEOTIDE SEQUENCE [LARGE SCALE GENOMIC DNA]</scope>
    <source>
        <strain evidence="2 3">JCM 15933</strain>
    </source>
</reference>
<evidence type="ECO:0000313" key="3">
    <source>
        <dbReference type="Proteomes" id="UP001501470"/>
    </source>
</evidence>
<sequence length="135" mass="14260">MRDDRDRGACRGGPWRRRRWTLRNGRADDRGSATVEFAVTLPGVVVLLLIFVAGWSAFAAKVRLTDAAGLAARAAARGEPVASRGAMPAGATISVQRDGDLVRVTVRQRVGLGPLPSITLQEEAAALIEPGAESS</sequence>
<accession>A0ABN2BZR9</accession>
<feature type="transmembrane region" description="Helical" evidence="1">
    <location>
        <begin position="37"/>
        <end position="58"/>
    </location>
</feature>
<gene>
    <name evidence="2" type="ORF">GCM10009827_082810</name>
</gene>
<proteinExistence type="predicted"/>
<keyword evidence="1" id="KW-0472">Membrane</keyword>
<organism evidence="2 3">
    <name type="scientific">Dactylosporangium maewongense</name>
    <dbReference type="NCBI Taxonomy" id="634393"/>
    <lineage>
        <taxon>Bacteria</taxon>
        <taxon>Bacillati</taxon>
        <taxon>Actinomycetota</taxon>
        <taxon>Actinomycetes</taxon>
        <taxon>Micromonosporales</taxon>
        <taxon>Micromonosporaceae</taxon>
        <taxon>Dactylosporangium</taxon>
    </lineage>
</organism>
<protein>
    <recommendedName>
        <fullName evidence="4">Pilus assembly protein</fullName>
    </recommendedName>
</protein>
<comment type="caution">
    <text evidence="2">The sequence shown here is derived from an EMBL/GenBank/DDBJ whole genome shotgun (WGS) entry which is preliminary data.</text>
</comment>
<keyword evidence="1" id="KW-0812">Transmembrane</keyword>
<keyword evidence="1" id="KW-1133">Transmembrane helix</keyword>
<dbReference type="EMBL" id="BAAAQD010000021">
    <property type="protein sequence ID" value="GAA1549800.1"/>
    <property type="molecule type" value="Genomic_DNA"/>
</dbReference>
<evidence type="ECO:0000313" key="2">
    <source>
        <dbReference type="EMBL" id="GAA1549800.1"/>
    </source>
</evidence>
<name>A0ABN2BZR9_9ACTN</name>
<evidence type="ECO:0008006" key="4">
    <source>
        <dbReference type="Google" id="ProtNLM"/>
    </source>
</evidence>
<keyword evidence="3" id="KW-1185">Reference proteome</keyword>
<dbReference type="Proteomes" id="UP001501470">
    <property type="component" value="Unassembled WGS sequence"/>
</dbReference>